<evidence type="ECO:0000313" key="2">
    <source>
        <dbReference type="EMBL" id="KAL3041193.1"/>
    </source>
</evidence>
<feature type="chain" id="PRO_5044847385" evidence="1">
    <location>
        <begin position="17"/>
        <end position="114"/>
    </location>
</feature>
<organism evidence="2 3">
    <name type="scientific">Pagothenia borchgrevinki</name>
    <name type="common">Bald rockcod</name>
    <name type="synonym">Trematomus borchgrevinki</name>
    <dbReference type="NCBI Taxonomy" id="8213"/>
    <lineage>
        <taxon>Eukaryota</taxon>
        <taxon>Metazoa</taxon>
        <taxon>Chordata</taxon>
        <taxon>Craniata</taxon>
        <taxon>Vertebrata</taxon>
        <taxon>Euteleostomi</taxon>
        <taxon>Actinopterygii</taxon>
        <taxon>Neopterygii</taxon>
        <taxon>Teleostei</taxon>
        <taxon>Neoteleostei</taxon>
        <taxon>Acanthomorphata</taxon>
        <taxon>Eupercaria</taxon>
        <taxon>Perciformes</taxon>
        <taxon>Notothenioidei</taxon>
        <taxon>Nototheniidae</taxon>
        <taxon>Pagothenia</taxon>
    </lineage>
</organism>
<accession>A0ABD2FJR4</accession>
<dbReference type="AlphaFoldDB" id="A0ABD2FJR4"/>
<name>A0ABD2FJR4_PAGBO</name>
<dbReference type="Proteomes" id="UP001619887">
    <property type="component" value="Unassembled WGS sequence"/>
</dbReference>
<dbReference type="EMBL" id="JBIYXZ010002089">
    <property type="protein sequence ID" value="KAL3041193.1"/>
    <property type="molecule type" value="Genomic_DNA"/>
</dbReference>
<protein>
    <submittedName>
        <fullName evidence="2">Uncharacterized protein</fullName>
    </submittedName>
</protein>
<evidence type="ECO:0000313" key="3">
    <source>
        <dbReference type="Proteomes" id="UP001619887"/>
    </source>
</evidence>
<comment type="caution">
    <text evidence="2">The sequence shown here is derived from an EMBL/GenBank/DDBJ whole genome shotgun (WGS) entry which is preliminary data.</text>
</comment>
<evidence type="ECO:0000256" key="1">
    <source>
        <dbReference type="SAM" id="SignalP"/>
    </source>
</evidence>
<keyword evidence="3" id="KW-1185">Reference proteome</keyword>
<proteinExistence type="predicted"/>
<feature type="signal peptide" evidence="1">
    <location>
        <begin position="1"/>
        <end position="16"/>
    </location>
</feature>
<gene>
    <name evidence="2" type="ORF">OYC64_019408</name>
</gene>
<reference evidence="2 3" key="2">
    <citation type="journal article" date="2024" name="G3 (Bethesda)">
        <title>The genome of the cryopelagic Antarctic bald notothen, Trematomus borchgrevinki.</title>
        <authorList>
            <person name="Rayamajhi N."/>
            <person name="Rivera-Colon A.G."/>
            <person name="Minhas B.F."/>
            <person name="Cheng C.C."/>
            <person name="Catchen J.M."/>
        </authorList>
    </citation>
    <scope>NUCLEOTIDE SEQUENCE [LARGE SCALE GENOMIC DNA]</scope>
    <source>
        <strain evidence="2">AGRC-2024</strain>
    </source>
</reference>
<reference evidence="2 3" key="1">
    <citation type="journal article" date="2022" name="G3 (Bethesda)">
        <title>Evaluating Illumina-, Nanopore-, and PacBio-based genome assembly strategies with the bald notothen, Trematomus borchgrevinki.</title>
        <authorList>
            <person name="Rayamajhi N."/>
            <person name="Cheng C.C."/>
            <person name="Catchen J.M."/>
        </authorList>
    </citation>
    <scope>NUCLEOTIDE SEQUENCE [LARGE SCALE GENOMIC DNA]</scope>
    <source>
        <strain evidence="2">AGRC-2024</strain>
    </source>
</reference>
<sequence>MCPLFFMSLLHQHVSPLLHVSSSSTCVPSSSCLFYINMCPLFFMSLLHQHVSPLLHVSSTSTCVENQHFGNRAETEGIMGCCNDLFGVSANQRQALDISETCDILMKDSMIGDL</sequence>
<keyword evidence="1" id="KW-0732">Signal</keyword>